<keyword evidence="1" id="KW-1133">Transmembrane helix</keyword>
<dbReference type="Proteomes" id="UP000243136">
    <property type="component" value="Chromosome"/>
</dbReference>
<keyword evidence="1" id="KW-0812">Transmembrane</keyword>
<dbReference type="AlphaFoldDB" id="A0A250G3E5"/>
<evidence type="ECO:0000313" key="2">
    <source>
        <dbReference type="EMBL" id="ATA90707.1"/>
    </source>
</evidence>
<sequence>MINKTFKVLFLTLQQLFMLFLVFRMMKKGIRTLIKVLPKLKKEVARVSEVFRNIKKEVFMIEKVIS</sequence>
<feature type="transmembrane region" description="Helical" evidence="1">
    <location>
        <begin position="6"/>
        <end position="23"/>
    </location>
</feature>
<keyword evidence="1" id="KW-0472">Membrane</keyword>
<evidence type="ECO:0000313" key="3">
    <source>
        <dbReference type="Proteomes" id="UP000243136"/>
    </source>
</evidence>
<accession>A0A250G3E5</accession>
<gene>
    <name evidence="2" type="ORF">CGC56_00070</name>
</gene>
<evidence type="ECO:0000256" key="1">
    <source>
        <dbReference type="SAM" id="Phobius"/>
    </source>
</evidence>
<proteinExistence type="predicted"/>
<name>A0A250G3E5_9FLAO</name>
<protein>
    <submittedName>
        <fullName evidence="2">Uncharacterized protein</fullName>
    </submittedName>
</protein>
<dbReference type="EMBL" id="CP022388">
    <property type="protein sequence ID" value="ATA90707.1"/>
    <property type="molecule type" value="Genomic_DNA"/>
</dbReference>
<reference evidence="3" key="1">
    <citation type="submission" date="2017-06" db="EMBL/GenBank/DDBJ databases">
        <title>Capnocytophaga spp. assemblies.</title>
        <authorList>
            <person name="Gulvik C.A."/>
        </authorList>
    </citation>
    <scope>NUCLEOTIDE SEQUENCE [LARGE SCALE GENOMIC DNA]</scope>
    <source>
        <strain evidence="3">H5594</strain>
    </source>
</reference>
<organism evidence="2 3">
    <name type="scientific">Capnocytophaga canimorsus</name>
    <dbReference type="NCBI Taxonomy" id="28188"/>
    <lineage>
        <taxon>Bacteria</taxon>
        <taxon>Pseudomonadati</taxon>
        <taxon>Bacteroidota</taxon>
        <taxon>Flavobacteriia</taxon>
        <taxon>Flavobacteriales</taxon>
        <taxon>Flavobacteriaceae</taxon>
        <taxon>Capnocytophaga</taxon>
    </lineage>
</organism>